<keyword evidence="2" id="KW-0418">Kinase</keyword>
<keyword evidence="3" id="KW-1185">Reference proteome</keyword>
<evidence type="ECO:0000259" key="1">
    <source>
        <dbReference type="Pfam" id="PF00294"/>
    </source>
</evidence>
<name>A0A6A6G629_9PEZI</name>
<proteinExistence type="predicted"/>
<sequence>MDFTTMGMFIIDDIYPPPSSKGEKAHLGIPGGAGTYCAVGARIMSPPPSSKGVGWIIDCGLDFPDDLRTTIDSWGTGALMRPRDGPTTRGWNGYSENERRDFKYLTPKIRISEDDLTPALLTSKTFHMVCSPTRAVDLVKGITMRQKILHPDLPTPKFIFEPVPDLAVPEALADTLDTIDYVDVLSPNHSELANLFNRLDEVHENGFTAAVVEECAEEMLTHATKHNRHLCVIVRAGKEGCYLAVNLPNRIRRWLPPYHTEQERVVDPTGGGNGFLGGFSAGLARTGDVTEAVAWGTISASFCIEQVGIPTLDHDNSGHEQWNGANPLQRLAEWKARAGLDP</sequence>
<dbReference type="InterPro" id="IPR029056">
    <property type="entry name" value="Ribokinase-like"/>
</dbReference>
<evidence type="ECO:0000313" key="3">
    <source>
        <dbReference type="Proteomes" id="UP000799538"/>
    </source>
</evidence>
<dbReference type="SUPFAM" id="SSF53613">
    <property type="entry name" value="Ribokinase-like"/>
    <property type="match status" value="1"/>
</dbReference>
<dbReference type="AlphaFoldDB" id="A0A6A6G629"/>
<dbReference type="EMBL" id="ML992511">
    <property type="protein sequence ID" value="KAF2221023.1"/>
    <property type="molecule type" value="Genomic_DNA"/>
</dbReference>
<dbReference type="OrthoDB" id="497927at2759"/>
<dbReference type="Proteomes" id="UP000799538">
    <property type="component" value="Unassembled WGS sequence"/>
</dbReference>
<keyword evidence="2" id="KW-0808">Transferase</keyword>
<protein>
    <submittedName>
        <fullName evidence="2">Ribokinase-like protein</fullName>
    </submittedName>
</protein>
<dbReference type="GO" id="GO:0016301">
    <property type="term" value="F:kinase activity"/>
    <property type="evidence" value="ECO:0007669"/>
    <property type="project" value="UniProtKB-KW"/>
</dbReference>
<accession>A0A6A6G629</accession>
<dbReference type="Gene3D" id="3.40.1190.20">
    <property type="match status" value="1"/>
</dbReference>
<dbReference type="PANTHER" id="PTHR47098">
    <property type="entry name" value="PROTEIN MAK32"/>
    <property type="match status" value="1"/>
</dbReference>
<dbReference type="PANTHER" id="PTHR47098:SF2">
    <property type="entry name" value="PROTEIN MAK32"/>
    <property type="match status" value="1"/>
</dbReference>
<organism evidence="2 3">
    <name type="scientific">Elsinoe ampelina</name>
    <dbReference type="NCBI Taxonomy" id="302913"/>
    <lineage>
        <taxon>Eukaryota</taxon>
        <taxon>Fungi</taxon>
        <taxon>Dikarya</taxon>
        <taxon>Ascomycota</taxon>
        <taxon>Pezizomycotina</taxon>
        <taxon>Dothideomycetes</taxon>
        <taxon>Dothideomycetidae</taxon>
        <taxon>Myriangiales</taxon>
        <taxon>Elsinoaceae</taxon>
        <taxon>Elsinoe</taxon>
    </lineage>
</organism>
<feature type="domain" description="Carbohydrate kinase PfkB" evidence="1">
    <location>
        <begin position="170"/>
        <end position="308"/>
    </location>
</feature>
<evidence type="ECO:0000313" key="2">
    <source>
        <dbReference type="EMBL" id="KAF2221023.1"/>
    </source>
</evidence>
<dbReference type="Pfam" id="PF00294">
    <property type="entry name" value="PfkB"/>
    <property type="match status" value="1"/>
</dbReference>
<reference evidence="3" key="1">
    <citation type="journal article" date="2020" name="Stud. Mycol.">
        <title>101 Dothideomycetes genomes: A test case for predicting lifestyles and emergence of pathogens.</title>
        <authorList>
            <person name="Haridas S."/>
            <person name="Albert R."/>
            <person name="Binder M."/>
            <person name="Bloem J."/>
            <person name="LaButti K."/>
            <person name="Salamov A."/>
            <person name="Andreopoulos B."/>
            <person name="Baker S."/>
            <person name="Barry K."/>
            <person name="Bills G."/>
            <person name="Bluhm B."/>
            <person name="Cannon C."/>
            <person name="Castanera R."/>
            <person name="Culley D."/>
            <person name="Daum C."/>
            <person name="Ezra D."/>
            <person name="Gonzalez J."/>
            <person name="Henrissat B."/>
            <person name="Kuo A."/>
            <person name="Liang C."/>
            <person name="Lipzen A."/>
            <person name="Lutzoni F."/>
            <person name="Magnuson J."/>
            <person name="Mondo S."/>
            <person name="Nolan M."/>
            <person name="Ohm R."/>
            <person name="Pangilinan J."/>
            <person name="Park H.-J."/>
            <person name="Ramirez L."/>
            <person name="Alfaro M."/>
            <person name="Sun H."/>
            <person name="Tritt A."/>
            <person name="Yoshinaga Y."/>
            <person name="Zwiers L.-H."/>
            <person name="Turgeon B."/>
            <person name="Goodwin S."/>
            <person name="Spatafora J."/>
            <person name="Crous P."/>
            <person name="Grigoriev I."/>
        </authorList>
    </citation>
    <scope>NUCLEOTIDE SEQUENCE [LARGE SCALE GENOMIC DNA]</scope>
    <source>
        <strain evidence="3">CECT 20119</strain>
    </source>
</reference>
<gene>
    <name evidence="2" type="ORF">BDZ85DRAFT_22973</name>
</gene>
<dbReference type="InterPro" id="IPR011611">
    <property type="entry name" value="PfkB_dom"/>
</dbReference>